<name>G9YS62_FLAPL</name>
<gene>
    <name evidence="1" type="ORF">HMPREF0372_02368</name>
</gene>
<protein>
    <submittedName>
        <fullName evidence="1">Uncharacterized protein</fullName>
    </submittedName>
</protein>
<dbReference type="HOGENOM" id="CLU_3290013_0_0_9"/>
<comment type="caution">
    <text evidence="1">The sequence shown here is derived from an EMBL/GenBank/DDBJ whole genome shotgun (WGS) entry which is preliminary data.</text>
</comment>
<organism evidence="1 2">
    <name type="scientific">Flavonifractor plautii ATCC 29863</name>
    <dbReference type="NCBI Taxonomy" id="411475"/>
    <lineage>
        <taxon>Bacteria</taxon>
        <taxon>Bacillati</taxon>
        <taxon>Bacillota</taxon>
        <taxon>Clostridia</taxon>
        <taxon>Eubacteriales</taxon>
        <taxon>Oscillospiraceae</taxon>
        <taxon>Flavonifractor</taxon>
    </lineage>
</organism>
<dbReference type="EMBL" id="AGCK01000200">
    <property type="protein sequence ID" value="EHM46633.1"/>
    <property type="molecule type" value="Genomic_DNA"/>
</dbReference>
<sequence length="40" mass="4827">MYNLHKFMHTCLCGIPLEIHACMYYTMLVRQGCKISYRKE</sequence>
<accession>G9YS62</accession>
<dbReference type="Proteomes" id="UP000004459">
    <property type="component" value="Unassembled WGS sequence"/>
</dbReference>
<dbReference type="AlphaFoldDB" id="G9YS62"/>
<evidence type="ECO:0000313" key="2">
    <source>
        <dbReference type="Proteomes" id="UP000004459"/>
    </source>
</evidence>
<reference evidence="1 2" key="1">
    <citation type="submission" date="2011-08" db="EMBL/GenBank/DDBJ databases">
        <authorList>
            <person name="Weinstock G."/>
            <person name="Sodergren E."/>
            <person name="Clifton S."/>
            <person name="Fulton L."/>
            <person name="Fulton B."/>
            <person name="Courtney L."/>
            <person name="Fronick C."/>
            <person name="Harrison M."/>
            <person name="Strong C."/>
            <person name="Farmer C."/>
            <person name="Delahaunty K."/>
            <person name="Markovic C."/>
            <person name="Hall O."/>
            <person name="Minx P."/>
            <person name="Tomlinson C."/>
            <person name="Mitreva M."/>
            <person name="Hou S."/>
            <person name="Chen J."/>
            <person name="Wollam A."/>
            <person name="Pepin K.H."/>
            <person name="Johnson M."/>
            <person name="Bhonagiri V."/>
            <person name="Zhang X."/>
            <person name="Suruliraj S."/>
            <person name="Warren W."/>
            <person name="Chinwalla A."/>
            <person name="Mardis E.R."/>
            <person name="Wilson R.K."/>
        </authorList>
    </citation>
    <scope>NUCLEOTIDE SEQUENCE [LARGE SCALE GENOMIC DNA]</scope>
    <source>
        <strain evidence="1 2">ATCC 29863</strain>
    </source>
</reference>
<evidence type="ECO:0000313" key="1">
    <source>
        <dbReference type="EMBL" id="EHM46633.1"/>
    </source>
</evidence>
<proteinExistence type="predicted"/>